<keyword evidence="2" id="KW-0012">Acyltransferase</keyword>
<name>A0A1E8FAU8_9ALTE</name>
<dbReference type="InterPro" id="IPR029044">
    <property type="entry name" value="Nucleotide-diphossugar_trans"/>
</dbReference>
<dbReference type="PANTHER" id="PTHR22572">
    <property type="entry name" value="SUGAR-1-PHOSPHATE GUANYL TRANSFERASE"/>
    <property type="match status" value="1"/>
</dbReference>
<evidence type="ECO:0000256" key="2">
    <source>
        <dbReference type="ARBA" id="ARBA00023315"/>
    </source>
</evidence>
<dbReference type="AlphaFoldDB" id="A0A1E8FAU8"/>
<sequence>MQTPLNSYSLAVLIEPTDLPALQPLLVRRSLALLPVAGKPIIQLWLEHISLMGFTSVSIGVRDFPQALRDFVGNGSRWGLSIEVHALTEHMSNEDAVAHIAAAGPQLVACLNAIPTDNLSILLSHQVSEATVPFTAGTGQYPLAYLLPKASEAGQEKLCIPLTAEFFKRIDSVSSLWQVNNAILHGQTFDPLPSGFEVEPGIFMETGIQVKPGVNMQGPVKIGQNSYLGRNVKIKNNVVIGACVIIEDGCELENTLILDNTYVGAQSNLSNVVIDGASVFSLQAGTFTWINDPSILGWTNSAANSVSVLERITALALMAVFLPAMLTHAALQCLRRRPVFKHATGFIPQGMSFTGQPRHQTLALMQFTSGNHRFNKLPWLTEVVKGNLHLVGIGLPSSTSQPIPQWAFELQNKRPGVITLHESQPAALAEETHYVEDLYYLNHCKRPRNLLILLNWVTRLCIAGFSFTNRKNEARL</sequence>
<keyword evidence="1" id="KW-0677">Repeat</keyword>
<evidence type="ECO:0000259" key="3">
    <source>
        <dbReference type="Pfam" id="PF25087"/>
    </source>
</evidence>
<accession>A0A1E8FAU8</accession>
<evidence type="ECO:0000313" key="5">
    <source>
        <dbReference type="Proteomes" id="UP000176037"/>
    </source>
</evidence>
<organism evidence="4 5">
    <name type="scientific">Alteromonas lipolytica</name>
    <dbReference type="NCBI Taxonomy" id="1856405"/>
    <lineage>
        <taxon>Bacteria</taxon>
        <taxon>Pseudomonadati</taxon>
        <taxon>Pseudomonadota</taxon>
        <taxon>Gammaproteobacteria</taxon>
        <taxon>Alteromonadales</taxon>
        <taxon>Alteromonadaceae</taxon>
        <taxon>Alteromonas/Salinimonas group</taxon>
        <taxon>Alteromonas</taxon>
    </lineage>
</organism>
<dbReference type="OrthoDB" id="9803871at2"/>
<dbReference type="SUPFAM" id="SSF53448">
    <property type="entry name" value="Nucleotide-diphospho-sugar transferases"/>
    <property type="match status" value="1"/>
</dbReference>
<gene>
    <name evidence="4" type="ORF">BFC17_01950</name>
</gene>
<dbReference type="Gene3D" id="3.90.550.10">
    <property type="entry name" value="Spore Coat Polysaccharide Biosynthesis Protein SpsA, Chain A"/>
    <property type="match status" value="1"/>
</dbReference>
<keyword evidence="5" id="KW-1185">Reference proteome</keyword>
<protein>
    <recommendedName>
        <fullName evidence="3">Mannose-1-phosphate guanyltransferase C-terminal domain-containing protein</fullName>
    </recommendedName>
</protein>
<evidence type="ECO:0000313" key="4">
    <source>
        <dbReference type="EMBL" id="OFI33057.1"/>
    </source>
</evidence>
<feature type="domain" description="Mannose-1-phosphate guanyltransferase C-terminal" evidence="3">
    <location>
        <begin position="217"/>
        <end position="308"/>
    </location>
</feature>
<dbReference type="Pfam" id="PF25087">
    <property type="entry name" value="GMPPB_C"/>
    <property type="match status" value="1"/>
</dbReference>
<dbReference type="InterPro" id="IPR050486">
    <property type="entry name" value="Mannose-1P_guanyltransferase"/>
</dbReference>
<dbReference type="InterPro" id="IPR056729">
    <property type="entry name" value="GMPPB_C"/>
</dbReference>
<proteinExistence type="predicted"/>
<dbReference type="STRING" id="1856405.BFC17_01950"/>
<comment type="caution">
    <text evidence="4">The sequence shown here is derived from an EMBL/GenBank/DDBJ whole genome shotgun (WGS) entry which is preliminary data.</text>
</comment>
<evidence type="ECO:0000256" key="1">
    <source>
        <dbReference type="ARBA" id="ARBA00022737"/>
    </source>
</evidence>
<dbReference type="Proteomes" id="UP000176037">
    <property type="component" value="Unassembled WGS sequence"/>
</dbReference>
<reference evidence="4 5" key="1">
    <citation type="submission" date="2016-09" db="EMBL/GenBank/DDBJ databases">
        <title>Alteromonas lipolytica, a new species isolated from sea water.</title>
        <authorList>
            <person name="Wu Y.-H."/>
            <person name="Cheng H."/>
            <person name="Xu X.-W."/>
        </authorList>
    </citation>
    <scope>NUCLEOTIDE SEQUENCE [LARGE SCALE GENOMIC DNA]</scope>
    <source>
        <strain evidence="4 5">JW12</strain>
    </source>
</reference>
<keyword evidence="2" id="KW-0808">Transferase</keyword>
<dbReference type="Gene3D" id="2.160.10.10">
    <property type="entry name" value="Hexapeptide repeat proteins"/>
    <property type="match status" value="1"/>
</dbReference>
<dbReference type="RefSeq" id="WP_070177434.1">
    <property type="nucleotide sequence ID" value="NZ_BMJR01000002.1"/>
</dbReference>
<dbReference type="EMBL" id="MJIC01000015">
    <property type="protein sequence ID" value="OFI33057.1"/>
    <property type="molecule type" value="Genomic_DNA"/>
</dbReference>